<keyword evidence="1 2" id="KW-0129">CBS domain</keyword>
<dbReference type="InterPro" id="IPR005105">
    <property type="entry name" value="GlnD_Uridyltrans_N"/>
</dbReference>
<dbReference type="CDD" id="cd05401">
    <property type="entry name" value="NT_GlnE_GlnD_like"/>
    <property type="match status" value="1"/>
</dbReference>
<dbReference type="Pfam" id="PF03445">
    <property type="entry name" value="DUF294"/>
    <property type="match status" value="1"/>
</dbReference>
<reference evidence="5 6" key="1">
    <citation type="submission" date="2023-03" db="EMBL/GenBank/DDBJ databases">
        <title>Description of Hydrogenimonas sp. ISO32.</title>
        <authorList>
            <person name="Mino S."/>
            <person name="Fukazawa S."/>
            <person name="Sawabe T."/>
        </authorList>
    </citation>
    <scope>NUCLEOTIDE SEQUENCE [LARGE SCALE GENOMIC DNA]</scope>
    <source>
        <strain evidence="5 6">ISO32</strain>
    </source>
</reference>
<dbReference type="InterPro" id="IPR018821">
    <property type="entry name" value="DUF294_put_nucleoTrafse_sb-bd"/>
</dbReference>
<dbReference type="InterPro" id="IPR014710">
    <property type="entry name" value="RmlC-like_jellyroll"/>
</dbReference>
<organism evidence="5 6">
    <name type="scientific">Hydrogenimonas cancrithermarum</name>
    <dbReference type="NCBI Taxonomy" id="2993563"/>
    <lineage>
        <taxon>Bacteria</taxon>
        <taxon>Pseudomonadati</taxon>
        <taxon>Campylobacterota</taxon>
        <taxon>Epsilonproteobacteria</taxon>
        <taxon>Campylobacterales</taxon>
        <taxon>Hydrogenimonadaceae</taxon>
        <taxon>Hydrogenimonas</taxon>
    </lineage>
</organism>
<dbReference type="Pfam" id="PF00571">
    <property type="entry name" value="CBS"/>
    <property type="match status" value="1"/>
</dbReference>
<dbReference type="InterPro" id="IPR046342">
    <property type="entry name" value="CBS_dom_sf"/>
</dbReference>
<dbReference type="EMBL" id="AP027370">
    <property type="protein sequence ID" value="BDY13740.1"/>
    <property type="molecule type" value="Genomic_DNA"/>
</dbReference>
<dbReference type="RefSeq" id="WP_286336684.1">
    <property type="nucleotide sequence ID" value="NZ_AP027370.1"/>
</dbReference>
<dbReference type="SMART" id="SM00100">
    <property type="entry name" value="cNMP"/>
    <property type="match status" value="1"/>
</dbReference>
<dbReference type="Gene3D" id="3.10.580.10">
    <property type="entry name" value="CBS-domain"/>
    <property type="match status" value="1"/>
</dbReference>
<keyword evidence="6" id="KW-1185">Reference proteome</keyword>
<gene>
    <name evidence="5" type="ORF">HCR_20520</name>
</gene>
<dbReference type="SUPFAM" id="SSF54631">
    <property type="entry name" value="CBS-domain pair"/>
    <property type="match status" value="1"/>
</dbReference>
<feature type="domain" description="CBS" evidence="4">
    <location>
        <begin position="217"/>
        <end position="272"/>
    </location>
</feature>
<protein>
    <submittedName>
        <fullName evidence="5">Cyclic nucleotide-binding protein</fullName>
    </submittedName>
</protein>
<proteinExistence type="predicted"/>
<dbReference type="PANTHER" id="PTHR43080:SF2">
    <property type="entry name" value="CBS DOMAIN-CONTAINING PROTEIN"/>
    <property type="match status" value="1"/>
</dbReference>
<evidence type="ECO:0000313" key="6">
    <source>
        <dbReference type="Proteomes" id="UP001321445"/>
    </source>
</evidence>
<dbReference type="Proteomes" id="UP001321445">
    <property type="component" value="Chromosome"/>
</dbReference>
<dbReference type="Gene3D" id="2.60.120.10">
    <property type="entry name" value="Jelly Rolls"/>
    <property type="match status" value="1"/>
</dbReference>
<evidence type="ECO:0000256" key="2">
    <source>
        <dbReference type="PROSITE-ProRule" id="PRU00703"/>
    </source>
</evidence>
<dbReference type="SMART" id="SM00116">
    <property type="entry name" value="CBS"/>
    <property type="match status" value="2"/>
</dbReference>
<dbReference type="Pfam" id="PF00027">
    <property type="entry name" value="cNMP_binding"/>
    <property type="match status" value="1"/>
</dbReference>
<dbReference type="InterPro" id="IPR018490">
    <property type="entry name" value="cNMP-bd_dom_sf"/>
</dbReference>
<name>A0ABN6WZE2_9BACT</name>
<sequence length="602" mass="68024">MSIVEQKAFLASIHPFDTLTSEELERVLGAMDIAYYPKDSVVCDASKEVDRLYMIIKGSVETSDGEGNIEYFGTLDTLCASELLQKCEARTYRVIEELLCYELPKNLFMELLESNEAFKTFYLEDIATRIQALREQSRQTEFTEFLTARIRDIFIHAPYIVEGSTPIGKAVAGMETAKAAAVLVQHENQTGIVTDTDLRRRVILGSVSLDEPIGKIATYGLVTIERDDFLFNALLMMTRHGIKRLAVTQNGEICGIIEQIDLLSYFSNHSYLLSVQIEKAHSVEELRTVTEGFVNIVRSLHNKGVKSRYIARIVSELNTKVFEKVFELVIPKAWHSHVALMVMGSEGREEQIIRTDQDNGLVIENGFRADGLEEKMAAFSHALKTLGFPQCPGRVMVNNPEWCMPLDAFKKNIDSWVDMPEGEAMMKLAILLDARCVSGDTELVTELRHYLFERMSNHPTALAIFAKAVENFEIPLGWMGTFGKEQIDLKKGGSFILMHGIRALALEQKIEATPTVERIKRLNDIGLIDRKFATELIESFDVILTFILQGKLTRLAQGKAPDNSINLQEFSKLERDMLKDALKVVKELKNFIGYHFRLNMVG</sequence>
<accession>A0ABN6WZE2</accession>
<dbReference type="CDD" id="cd04589">
    <property type="entry name" value="CBS_pair_CAP-ED_NT_Pol-beta-like_DUF294_assoc"/>
    <property type="match status" value="1"/>
</dbReference>
<dbReference type="InterPro" id="IPR000644">
    <property type="entry name" value="CBS_dom"/>
</dbReference>
<dbReference type="InterPro" id="IPR051257">
    <property type="entry name" value="Diverse_CBS-Domain"/>
</dbReference>
<evidence type="ECO:0000256" key="1">
    <source>
        <dbReference type="ARBA" id="ARBA00023122"/>
    </source>
</evidence>
<dbReference type="SUPFAM" id="SSF51206">
    <property type="entry name" value="cAMP-binding domain-like"/>
    <property type="match status" value="1"/>
</dbReference>
<evidence type="ECO:0000313" key="5">
    <source>
        <dbReference type="EMBL" id="BDY13740.1"/>
    </source>
</evidence>
<dbReference type="InterPro" id="IPR000595">
    <property type="entry name" value="cNMP-bd_dom"/>
</dbReference>
<dbReference type="PANTHER" id="PTHR43080">
    <property type="entry name" value="CBS DOMAIN-CONTAINING PROTEIN CBSX3, MITOCHONDRIAL"/>
    <property type="match status" value="1"/>
</dbReference>
<feature type="domain" description="Cyclic nucleotide-binding" evidence="3">
    <location>
        <begin position="15"/>
        <end position="129"/>
    </location>
</feature>
<evidence type="ECO:0000259" key="3">
    <source>
        <dbReference type="PROSITE" id="PS50042"/>
    </source>
</evidence>
<dbReference type="Pfam" id="PF10335">
    <property type="entry name" value="DUF294_C"/>
    <property type="match status" value="1"/>
</dbReference>
<dbReference type="PROSITE" id="PS51371">
    <property type="entry name" value="CBS"/>
    <property type="match status" value="1"/>
</dbReference>
<dbReference type="CDD" id="cd00038">
    <property type="entry name" value="CAP_ED"/>
    <property type="match status" value="1"/>
</dbReference>
<dbReference type="PROSITE" id="PS50042">
    <property type="entry name" value="CNMP_BINDING_3"/>
    <property type="match status" value="1"/>
</dbReference>
<evidence type="ECO:0000259" key="4">
    <source>
        <dbReference type="PROSITE" id="PS51371"/>
    </source>
</evidence>